<dbReference type="InterPro" id="IPR051350">
    <property type="entry name" value="WD_repeat-ST_regulator"/>
</dbReference>
<dbReference type="InterPro" id="IPR006594">
    <property type="entry name" value="LisH"/>
</dbReference>
<dbReference type="AlphaFoldDB" id="A0A504XPL0"/>
<organism evidence="3 4">
    <name type="scientific">Fasciola gigantica</name>
    <name type="common">Giant liver fluke</name>
    <dbReference type="NCBI Taxonomy" id="46835"/>
    <lineage>
        <taxon>Eukaryota</taxon>
        <taxon>Metazoa</taxon>
        <taxon>Spiralia</taxon>
        <taxon>Lophotrochozoa</taxon>
        <taxon>Platyhelminthes</taxon>
        <taxon>Trematoda</taxon>
        <taxon>Digenea</taxon>
        <taxon>Plagiorchiida</taxon>
        <taxon>Echinostomata</taxon>
        <taxon>Echinostomatoidea</taxon>
        <taxon>Fasciolidae</taxon>
        <taxon>Fasciola</taxon>
    </lineage>
</organism>
<dbReference type="Proteomes" id="UP000316759">
    <property type="component" value="Unassembled WGS sequence"/>
</dbReference>
<gene>
    <name evidence="3" type="ORF">FGIG_10340</name>
</gene>
<evidence type="ECO:0000256" key="2">
    <source>
        <dbReference type="ARBA" id="ARBA00022737"/>
    </source>
</evidence>
<dbReference type="PROSITE" id="PS50896">
    <property type="entry name" value="LISH"/>
    <property type="match status" value="1"/>
</dbReference>
<sequence length="92" mass="10177">MLFEQSGDVLKTQLNGVVSDGRGNKSALVQEKSIRDIEMLRLIGQYLCDKGLNGAYAQLSKESGISLEHIDATELRYAVLEGRWNDVSYSSP</sequence>
<reference evidence="3 4" key="1">
    <citation type="submission" date="2019-04" db="EMBL/GenBank/DDBJ databases">
        <title>Annotation for the trematode Fasciola gigantica.</title>
        <authorList>
            <person name="Choi Y.-J."/>
        </authorList>
    </citation>
    <scope>NUCLEOTIDE SEQUENCE [LARGE SCALE GENOMIC DNA]</scope>
    <source>
        <strain evidence="3">Uganda_cow_1</strain>
    </source>
</reference>
<dbReference type="Pfam" id="PF23627">
    <property type="entry name" value="LisH_WDR26"/>
    <property type="match status" value="1"/>
</dbReference>
<evidence type="ECO:0000313" key="3">
    <source>
        <dbReference type="EMBL" id="TPP49439.1"/>
    </source>
</evidence>
<accession>A0A504XPL0</accession>
<dbReference type="STRING" id="46835.A0A504XPL0"/>
<dbReference type="EMBL" id="SUNJ01015618">
    <property type="protein sequence ID" value="TPP49439.1"/>
    <property type="molecule type" value="Genomic_DNA"/>
</dbReference>
<dbReference type="PANTHER" id="PTHR22838:SF0">
    <property type="entry name" value="WD REPEAT-CONTAINING PROTEIN 26"/>
    <property type="match status" value="1"/>
</dbReference>
<keyword evidence="4" id="KW-1185">Reference proteome</keyword>
<evidence type="ECO:0000313" key="4">
    <source>
        <dbReference type="Proteomes" id="UP000316759"/>
    </source>
</evidence>
<evidence type="ECO:0000256" key="1">
    <source>
        <dbReference type="ARBA" id="ARBA00022574"/>
    </source>
</evidence>
<comment type="caution">
    <text evidence="3">The sequence shown here is derived from an EMBL/GenBank/DDBJ whole genome shotgun (WGS) entry which is preliminary data.</text>
</comment>
<dbReference type="PANTHER" id="PTHR22838">
    <property type="entry name" value="WD REPEAT PROTEIN 26-RELATED"/>
    <property type="match status" value="1"/>
</dbReference>
<keyword evidence="2" id="KW-0677">Repeat</keyword>
<dbReference type="OrthoDB" id="972532at2759"/>
<keyword evidence="1" id="KW-0853">WD repeat</keyword>
<protein>
    <submittedName>
        <fullName evidence="3">WD repeat-containing protein 26</fullName>
    </submittedName>
</protein>
<name>A0A504XPL0_FASGI</name>
<proteinExistence type="predicted"/>